<gene>
    <name evidence="1" type="ORF">KDA27_23720</name>
</gene>
<dbReference type="EMBL" id="JAGQHS010000216">
    <property type="protein sequence ID" value="MCA9758823.1"/>
    <property type="molecule type" value="Genomic_DNA"/>
</dbReference>
<evidence type="ECO:0000313" key="1">
    <source>
        <dbReference type="EMBL" id="MCA9758823.1"/>
    </source>
</evidence>
<protein>
    <submittedName>
        <fullName evidence="1">Uncharacterized protein</fullName>
    </submittedName>
</protein>
<evidence type="ECO:0000313" key="2">
    <source>
        <dbReference type="Proteomes" id="UP000739538"/>
    </source>
</evidence>
<name>A0A956NJA4_UNCEI</name>
<organism evidence="1 2">
    <name type="scientific">Eiseniibacteriota bacterium</name>
    <dbReference type="NCBI Taxonomy" id="2212470"/>
    <lineage>
        <taxon>Bacteria</taxon>
        <taxon>Candidatus Eiseniibacteriota</taxon>
    </lineage>
</organism>
<feature type="non-terminal residue" evidence="1">
    <location>
        <position position="211"/>
    </location>
</feature>
<dbReference type="Proteomes" id="UP000739538">
    <property type="component" value="Unassembled WGS sequence"/>
</dbReference>
<accession>A0A956NJA4</accession>
<reference evidence="1" key="1">
    <citation type="submission" date="2020-04" db="EMBL/GenBank/DDBJ databases">
        <authorList>
            <person name="Zhang T."/>
        </authorList>
    </citation>
    <scope>NUCLEOTIDE SEQUENCE</scope>
    <source>
        <strain evidence="1">HKST-UBA02</strain>
    </source>
</reference>
<dbReference type="AlphaFoldDB" id="A0A956NJA4"/>
<comment type="caution">
    <text evidence="1">The sequence shown here is derived from an EMBL/GenBank/DDBJ whole genome shotgun (WGS) entry which is preliminary data.</text>
</comment>
<proteinExistence type="predicted"/>
<sequence>MRRELIPSFVSIPFALGLLVSLSSIARSGVNANGYLLLHTDDTVVYSEDDEATYCDMLSLECPFDPECDDDHSGCAMALDDLEPTSGRGPDPAVIWVIAAFPESSCPRVSAVQFGLSWPYEVELGFVGYGNCADFEIATDGWPTDLGSGTAITYGNAVRRTGFPVYWFAAYSYYGPIEVSIANFTTGPAAFADDSVPSILDNIPREHWGVV</sequence>
<reference evidence="1" key="2">
    <citation type="journal article" date="2021" name="Microbiome">
        <title>Successional dynamics and alternative stable states in a saline activated sludge microbial community over 9 years.</title>
        <authorList>
            <person name="Wang Y."/>
            <person name="Ye J."/>
            <person name="Ju F."/>
            <person name="Liu L."/>
            <person name="Boyd J.A."/>
            <person name="Deng Y."/>
            <person name="Parks D.H."/>
            <person name="Jiang X."/>
            <person name="Yin X."/>
            <person name="Woodcroft B.J."/>
            <person name="Tyson G.W."/>
            <person name="Hugenholtz P."/>
            <person name="Polz M.F."/>
            <person name="Zhang T."/>
        </authorList>
    </citation>
    <scope>NUCLEOTIDE SEQUENCE</scope>
    <source>
        <strain evidence="1">HKST-UBA02</strain>
    </source>
</reference>